<proteinExistence type="inferred from homology"/>
<comment type="similarity">
    <text evidence="2 4">Belongs to the AB hydrolase superfamily. Lipase family.</text>
</comment>
<evidence type="ECO:0000256" key="1">
    <source>
        <dbReference type="ARBA" id="ARBA00004613"/>
    </source>
</evidence>
<dbReference type="Gene3D" id="3.40.50.1820">
    <property type="entry name" value="alpha/beta hydrolase"/>
    <property type="match status" value="1"/>
</dbReference>
<reference evidence="6" key="1">
    <citation type="submission" date="2025-08" db="UniProtKB">
        <authorList>
            <consortium name="RefSeq"/>
        </authorList>
    </citation>
    <scope>IDENTIFICATION</scope>
    <source>
        <tissue evidence="6">Whole insect</tissue>
    </source>
</reference>
<dbReference type="GO" id="GO:0017171">
    <property type="term" value="F:serine hydrolase activity"/>
    <property type="evidence" value="ECO:0007669"/>
    <property type="project" value="TreeGrafter"/>
</dbReference>
<sequence length="331" mass="36755">MLIQGMLNVTLCALYAHPGPPKINFQNGTYQLYSINRRLCPEIDPIRDTIFELYTRLNPEVPQILRTGNIATLKKSNINYNKPTVIFFHGFLESSQSDNAIQMRNAYLHIGDYNVILVNNERLLAGLNFLTAALNCEPIGKFSAKFVDFLVDQGVQLSSLHIIGMSLGAQIAGLTGKNMKSGKAARVTGLDPAGPLFVLLPKSQKIGVGDGKFVDILHTNAFFNGEFNSVGDLDIWYNGGIKQPGCSVFDILNRNGLSLPELVFCNHYQAYRTYVQSLYEPKRFLVTKCSNYPAYIRGACLTGNTTYIGEYIDQSQRGNFYIKTGPTALDI</sequence>
<dbReference type="PANTHER" id="PTHR11610">
    <property type="entry name" value="LIPASE"/>
    <property type="match status" value="1"/>
</dbReference>
<evidence type="ECO:0000256" key="2">
    <source>
        <dbReference type="ARBA" id="ARBA00010701"/>
    </source>
</evidence>
<evidence type="ECO:0000259" key="5">
    <source>
        <dbReference type="Pfam" id="PF00151"/>
    </source>
</evidence>
<dbReference type="InterPro" id="IPR013818">
    <property type="entry name" value="Lipase"/>
</dbReference>
<dbReference type="OrthoDB" id="199913at2759"/>
<dbReference type="KEGG" id="dvv:114324896"/>
<dbReference type="GO" id="GO:0005615">
    <property type="term" value="C:extracellular space"/>
    <property type="evidence" value="ECO:0007669"/>
    <property type="project" value="TreeGrafter"/>
</dbReference>
<dbReference type="GO" id="GO:0016298">
    <property type="term" value="F:lipase activity"/>
    <property type="evidence" value="ECO:0007669"/>
    <property type="project" value="InterPro"/>
</dbReference>
<organism evidence="6">
    <name type="scientific">Diabrotica virgifera virgifera</name>
    <name type="common">western corn rootworm</name>
    <dbReference type="NCBI Taxonomy" id="50390"/>
    <lineage>
        <taxon>Eukaryota</taxon>
        <taxon>Metazoa</taxon>
        <taxon>Ecdysozoa</taxon>
        <taxon>Arthropoda</taxon>
        <taxon>Hexapoda</taxon>
        <taxon>Insecta</taxon>
        <taxon>Pterygota</taxon>
        <taxon>Neoptera</taxon>
        <taxon>Endopterygota</taxon>
        <taxon>Coleoptera</taxon>
        <taxon>Polyphaga</taxon>
        <taxon>Cucujiformia</taxon>
        <taxon>Chrysomeloidea</taxon>
        <taxon>Chrysomelidae</taxon>
        <taxon>Galerucinae</taxon>
        <taxon>Diabroticina</taxon>
        <taxon>Diabroticites</taxon>
        <taxon>Diabrotica</taxon>
    </lineage>
</organism>
<dbReference type="InterPro" id="IPR000734">
    <property type="entry name" value="TAG_lipase"/>
</dbReference>
<name>A0A6P7F436_DIAVI</name>
<protein>
    <submittedName>
        <fullName evidence="6">Pancreatic triacylglycerol lipase-like</fullName>
    </submittedName>
</protein>
<dbReference type="RefSeq" id="XP_028128603.1">
    <property type="nucleotide sequence ID" value="XM_028272802.1"/>
</dbReference>
<dbReference type="InParanoid" id="A0A6P7F436"/>
<keyword evidence="3" id="KW-0964">Secreted</keyword>
<gene>
    <name evidence="6" type="primary">LOC114324896</name>
</gene>
<comment type="subcellular location">
    <subcellularLocation>
        <location evidence="1">Secreted</location>
    </subcellularLocation>
</comment>
<dbReference type="AlphaFoldDB" id="A0A6P7F436"/>
<dbReference type="InterPro" id="IPR033906">
    <property type="entry name" value="Lipase_N"/>
</dbReference>
<dbReference type="CDD" id="cd00707">
    <property type="entry name" value="Pancreat_lipase_like"/>
    <property type="match status" value="1"/>
</dbReference>
<accession>A0A6P7F436</accession>
<dbReference type="InterPro" id="IPR029058">
    <property type="entry name" value="AB_hydrolase_fold"/>
</dbReference>
<feature type="domain" description="Lipase" evidence="5">
    <location>
        <begin position="48"/>
        <end position="323"/>
    </location>
</feature>
<evidence type="ECO:0000313" key="6">
    <source>
        <dbReference type="RefSeq" id="XP_028128603.1"/>
    </source>
</evidence>
<evidence type="ECO:0000256" key="3">
    <source>
        <dbReference type="ARBA" id="ARBA00022525"/>
    </source>
</evidence>
<dbReference type="Pfam" id="PF00151">
    <property type="entry name" value="Lipase"/>
    <property type="match status" value="1"/>
</dbReference>
<dbReference type="GO" id="GO:0016042">
    <property type="term" value="P:lipid catabolic process"/>
    <property type="evidence" value="ECO:0007669"/>
    <property type="project" value="TreeGrafter"/>
</dbReference>
<dbReference type="SUPFAM" id="SSF53474">
    <property type="entry name" value="alpha/beta-Hydrolases"/>
    <property type="match status" value="1"/>
</dbReference>
<evidence type="ECO:0000256" key="4">
    <source>
        <dbReference type="RuleBase" id="RU004262"/>
    </source>
</evidence>
<dbReference type="PANTHER" id="PTHR11610:SF169">
    <property type="entry name" value="GH15759P-RELATED"/>
    <property type="match status" value="1"/>
</dbReference>